<feature type="transmembrane region" description="Helical" evidence="1">
    <location>
        <begin position="40"/>
        <end position="58"/>
    </location>
</feature>
<keyword evidence="1" id="KW-1133">Transmembrane helix</keyword>
<dbReference type="Proteomes" id="UP000245464">
    <property type="component" value="Chromosome 4"/>
</dbReference>
<name>A0A834VRS0_9PLEO</name>
<sequence length="108" mass="12394">MSYIPLLHPCDRMDRQTARIIELEDKIAVYESRDNDQDGRIRNCMIVMIGGLFFFFGISKMFSLDGTQGLLCAGIFLIVRSSLRAAAYFVWSSVFTEYETSPLRNPQK</sequence>
<evidence type="ECO:0000313" key="3">
    <source>
        <dbReference type="Proteomes" id="UP000245464"/>
    </source>
</evidence>
<comment type="caution">
    <text evidence="2">The sequence shown here is derived from an EMBL/GenBank/DDBJ whole genome shotgun (WGS) entry which is preliminary data.</text>
</comment>
<proteinExistence type="predicted"/>
<evidence type="ECO:0000313" key="2">
    <source>
        <dbReference type="EMBL" id="KAF7572394.1"/>
    </source>
</evidence>
<protein>
    <submittedName>
        <fullName evidence="2">Uncharacterized protein</fullName>
    </submittedName>
</protein>
<dbReference type="KEGG" id="ptrr:90956425"/>
<reference evidence="2 3" key="1">
    <citation type="journal article" date="2018" name="BMC Genomics">
        <title>Comparative genomics of the wheat fungal pathogen Pyrenophora tritici-repentis reveals chromosomal variations and genome plasticity.</title>
        <authorList>
            <person name="Moolhuijzen P."/>
            <person name="See P.T."/>
            <person name="Hane J.K."/>
            <person name="Shi G."/>
            <person name="Liu Z."/>
            <person name="Oliver R.P."/>
            <person name="Moffat C.S."/>
        </authorList>
    </citation>
    <scope>NUCLEOTIDE SEQUENCE [LARGE SCALE GENOMIC DNA]</scope>
    <source>
        <strain evidence="2">M4</strain>
    </source>
</reference>
<organism evidence="2 3">
    <name type="scientific">Pyrenophora tritici-repentis</name>
    <dbReference type="NCBI Taxonomy" id="45151"/>
    <lineage>
        <taxon>Eukaryota</taxon>
        <taxon>Fungi</taxon>
        <taxon>Dikarya</taxon>
        <taxon>Ascomycota</taxon>
        <taxon>Pezizomycotina</taxon>
        <taxon>Dothideomycetes</taxon>
        <taxon>Pleosporomycetidae</taxon>
        <taxon>Pleosporales</taxon>
        <taxon>Pleosporineae</taxon>
        <taxon>Pleosporaceae</taxon>
        <taxon>Pyrenophora</taxon>
    </lineage>
</organism>
<evidence type="ECO:0000256" key="1">
    <source>
        <dbReference type="SAM" id="Phobius"/>
    </source>
</evidence>
<feature type="transmembrane region" description="Helical" evidence="1">
    <location>
        <begin position="70"/>
        <end position="91"/>
    </location>
</feature>
<gene>
    <name evidence="2" type="ORF">PtrM4_098940</name>
</gene>
<dbReference type="AlphaFoldDB" id="A0A834VRS0"/>
<accession>A0A834VRS0</accession>
<keyword evidence="1" id="KW-0472">Membrane</keyword>
<dbReference type="RefSeq" id="XP_065962956.1">
    <property type="nucleotide sequence ID" value="XM_066107288.1"/>
</dbReference>
<dbReference type="GeneID" id="90956425"/>
<dbReference type="EMBL" id="NQIK02000004">
    <property type="protein sequence ID" value="KAF7572394.1"/>
    <property type="molecule type" value="Genomic_DNA"/>
</dbReference>
<keyword evidence="1" id="KW-0812">Transmembrane</keyword>